<dbReference type="VEuPathDB" id="FungiDB:HMPREF1541_02277"/>
<sequence length="795" mass="89513">MQLDSMQVLDAEAHAILDKEGVSIEDIDAWTRVLVAENSADSVSRYAKTVDRARRLEQHPVSHIVPLQILRAVYIPPQSFRLLLAAIRKSSQYHDEFSQSSRPGIRDVTNSYALENSTQTESAEPKDQTIFAAQSWDKPSGMILAVRLLRHARRVAPDTFPTIVDIACSILLWRRTTYLGPLADYCNKLLKLIALPTTWHPVRNASIQQVAQLKLVRSMTEHRPELPINREGYRALISVQLAHRKTPPEDAWARVKSLSWPPWREDRLGMDASLEYPGRESRAAKLLRRMNEAGYAHGVWEVAAKIMAGWDTDASPTIQTRRMPLPSLVSIRLEDTPDSFDHPSIWAARIVATRTVREAWAAFLSYRKKTVASMQPLDGRPFEAMFEKLFASPQDQHSNSDAVPGDGKETWSDPSSPLDVIYVDKAPPSVEGLYTQMRKDGVEPGGRLLSALLRNSLDLDQTIKYIKDARLSDDRKDVLLNAHNHPAEMIRVVFETTPPHVLGGFIGHLFAIPGEASTKLRVRADASNAASARAATPIEYAMSLLSLGKVTERVVYSEALKGLSLHASQHMGSGDYVARRAYTRKLSAHLKALLGVMRHARVDHDFTTFRYVNNVYQTLLKWGPWPRWRAISEPATTIKDIFADCTQCGRDPGRWLSSRNARLPHEAVPDPHDLRLLVETLGIFQDIPALIELIAWMSKYSQDLSRIHSDLRSGLEEMRNVMIVARIFIEGRLQGAAKVGSFAAAEAKIAGRLYVPTDVDCAEFLQQRDSWVRRHNRYIRARLLTIGPDQLFESN</sequence>
<feature type="region of interest" description="Disordered" evidence="1">
    <location>
        <begin position="393"/>
        <end position="416"/>
    </location>
</feature>
<name>W2S591_CYPE1</name>
<reference evidence="2 3" key="1">
    <citation type="submission" date="2013-03" db="EMBL/GenBank/DDBJ databases">
        <title>The Genome Sequence of Phialophora europaea CBS 101466.</title>
        <authorList>
            <consortium name="The Broad Institute Genomics Platform"/>
            <person name="Cuomo C."/>
            <person name="de Hoog S."/>
            <person name="Gorbushina A."/>
            <person name="Walker B."/>
            <person name="Young S.K."/>
            <person name="Zeng Q."/>
            <person name="Gargeya S."/>
            <person name="Fitzgerald M."/>
            <person name="Haas B."/>
            <person name="Abouelleil A."/>
            <person name="Allen A.W."/>
            <person name="Alvarado L."/>
            <person name="Arachchi H.M."/>
            <person name="Berlin A.M."/>
            <person name="Chapman S.B."/>
            <person name="Gainer-Dewar J."/>
            <person name="Goldberg J."/>
            <person name="Griggs A."/>
            <person name="Gujja S."/>
            <person name="Hansen M."/>
            <person name="Howarth C."/>
            <person name="Imamovic A."/>
            <person name="Ireland A."/>
            <person name="Larimer J."/>
            <person name="McCowan C."/>
            <person name="Murphy C."/>
            <person name="Pearson M."/>
            <person name="Poon T.W."/>
            <person name="Priest M."/>
            <person name="Roberts A."/>
            <person name="Saif S."/>
            <person name="Shea T."/>
            <person name="Sisk P."/>
            <person name="Sykes S."/>
            <person name="Wortman J."/>
            <person name="Nusbaum C."/>
            <person name="Birren B."/>
        </authorList>
    </citation>
    <scope>NUCLEOTIDE SEQUENCE [LARGE SCALE GENOMIC DNA]</scope>
    <source>
        <strain evidence="2 3">CBS 101466</strain>
    </source>
</reference>
<dbReference type="AlphaFoldDB" id="W2S591"/>
<dbReference type="OrthoDB" id="410701at2759"/>
<protein>
    <submittedName>
        <fullName evidence="2">Uncharacterized protein</fullName>
    </submittedName>
</protein>
<evidence type="ECO:0000313" key="3">
    <source>
        <dbReference type="Proteomes" id="UP000030752"/>
    </source>
</evidence>
<dbReference type="GeneID" id="19969616"/>
<organism evidence="2 3">
    <name type="scientific">Cyphellophora europaea (strain CBS 101466)</name>
    <name type="common">Phialophora europaea</name>
    <dbReference type="NCBI Taxonomy" id="1220924"/>
    <lineage>
        <taxon>Eukaryota</taxon>
        <taxon>Fungi</taxon>
        <taxon>Dikarya</taxon>
        <taxon>Ascomycota</taxon>
        <taxon>Pezizomycotina</taxon>
        <taxon>Eurotiomycetes</taxon>
        <taxon>Chaetothyriomycetidae</taxon>
        <taxon>Chaetothyriales</taxon>
        <taxon>Cyphellophoraceae</taxon>
        <taxon>Cyphellophora</taxon>
    </lineage>
</organism>
<gene>
    <name evidence="2" type="ORF">HMPREF1541_02277</name>
</gene>
<dbReference type="Proteomes" id="UP000030752">
    <property type="component" value="Unassembled WGS sequence"/>
</dbReference>
<dbReference type="eggNOG" id="ENOG502S19W">
    <property type="taxonomic scope" value="Eukaryota"/>
</dbReference>
<evidence type="ECO:0000313" key="2">
    <source>
        <dbReference type="EMBL" id="ETN43119.1"/>
    </source>
</evidence>
<dbReference type="InParanoid" id="W2S591"/>
<keyword evidence="3" id="KW-1185">Reference proteome</keyword>
<dbReference type="RefSeq" id="XP_008714855.1">
    <property type="nucleotide sequence ID" value="XM_008716633.1"/>
</dbReference>
<proteinExistence type="predicted"/>
<evidence type="ECO:0000256" key="1">
    <source>
        <dbReference type="SAM" id="MobiDB-lite"/>
    </source>
</evidence>
<dbReference type="EMBL" id="KB822718">
    <property type="protein sequence ID" value="ETN43119.1"/>
    <property type="molecule type" value="Genomic_DNA"/>
</dbReference>
<accession>W2S591</accession>
<dbReference type="HOGENOM" id="CLU_010733_0_0_1"/>
<dbReference type="STRING" id="1220924.W2S591"/>